<name>A0A1Y0I1R8_9GAMM</name>
<keyword evidence="2" id="KW-0378">Hydrolase</keyword>
<organism evidence="2 3">
    <name type="scientific">Oleiphilus messinensis</name>
    <dbReference type="NCBI Taxonomy" id="141451"/>
    <lineage>
        <taxon>Bacteria</taxon>
        <taxon>Pseudomonadati</taxon>
        <taxon>Pseudomonadota</taxon>
        <taxon>Gammaproteobacteria</taxon>
        <taxon>Oceanospirillales</taxon>
        <taxon>Oleiphilaceae</taxon>
        <taxon>Oleiphilus</taxon>
    </lineage>
</organism>
<dbReference type="EMBL" id="CP021425">
    <property type="protein sequence ID" value="ARU54392.1"/>
    <property type="molecule type" value="Genomic_DNA"/>
</dbReference>
<feature type="domain" description="AB hydrolase-1" evidence="1">
    <location>
        <begin position="84"/>
        <end position="314"/>
    </location>
</feature>
<evidence type="ECO:0000259" key="1">
    <source>
        <dbReference type="Pfam" id="PF12697"/>
    </source>
</evidence>
<dbReference type="Proteomes" id="UP000196027">
    <property type="component" value="Chromosome"/>
</dbReference>
<dbReference type="KEGG" id="ome:OLMES_0286"/>
<evidence type="ECO:0000313" key="2">
    <source>
        <dbReference type="EMBL" id="ARU54392.1"/>
    </source>
</evidence>
<dbReference type="RefSeq" id="WP_087459601.1">
    <property type="nucleotide sequence ID" value="NZ_CP021425.1"/>
</dbReference>
<dbReference type="GO" id="GO:0016020">
    <property type="term" value="C:membrane"/>
    <property type="evidence" value="ECO:0007669"/>
    <property type="project" value="TreeGrafter"/>
</dbReference>
<dbReference type="GO" id="GO:0046464">
    <property type="term" value="P:acylglycerol catabolic process"/>
    <property type="evidence" value="ECO:0007669"/>
    <property type="project" value="TreeGrafter"/>
</dbReference>
<dbReference type="PANTHER" id="PTHR43798:SF5">
    <property type="entry name" value="MONOACYLGLYCEROL LIPASE ABHD6"/>
    <property type="match status" value="1"/>
</dbReference>
<dbReference type="SUPFAM" id="SSF53474">
    <property type="entry name" value="alpha/beta-Hydrolases"/>
    <property type="match status" value="1"/>
</dbReference>
<dbReference type="PRINTS" id="PR00111">
    <property type="entry name" value="ABHYDROLASE"/>
</dbReference>
<dbReference type="GO" id="GO:0047372">
    <property type="term" value="F:monoacylglycerol lipase activity"/>
    <property type="evidence" value="ECO:0007669"/>
    <property type="project" value="TreeGrafter"/>
</dbReference>
<accession>A0A1Y0I1R8</accession>
<dbReference type="GO" id="GO:0016746">
    <property type="term" value="F:acyltransferase activity"/>
    <property type="evidence" value="ECO:0007669"/>
    <property type="project" value="UniProtKB-KW"/>
</dbReference>
<dbReference type="InterPro" id="IPR029058">
    <property type="entry name" value="AB_hydrolase_fold"/>
</dbReference>
<keyword evidence="3" id="KW-1185">Reference proteome</keyword>
<keyword evidence="2" id="KW-0808">Transferase</keyword>
<dbReference type="PANTHER" id="PTHR43798">
    <property type="entry name" value="MONOACYLGLYCEROL LIPASE"/>
    <property type="match status" value="1"/>
</dbReference>
<reference evidence="2 3" key="1">
    <citation type="submission" date="2017-05" db="EMBL/GenBank/DDBJ databases">
        <title>Genomic insights into alkan degradation activity of Oleiphilus messinensis.</title>
        <authorList>
            <person name="Kozyavkin S.A."/>
            <person name="Slesarev A.I."/>
            <person name="Golyshin P.N."/>
            <person name="Korzhenkov A."/>
            <person name="Golyshina O.N."/>
            <person name="Toshchakov S.V."/>
        </authorList>
    </citation>
    <scope>NUCLEOTIDE SEQUENCE [LARGE SCALE GENOMIC DNA]</scope>
    <source>
        <strain evidence="2 3">ME102</strain>
    </source>
</reference>
<dbReference type="Pfam" id="PF12697">
    <property type="entry name" value="Abhydrolase_6"/>
    <property type="match status" value="1"/>
</dbReference>
<dbReference type="Gene3D" id="3.40.50.1820">
    <property type="entry name" value="alpha/beta hydrolase"/>
    <property type="match status" value="1"/>
</dbReference>
<dbReference type="InterPro" id="IPR000073">
    <property type="entry name" value="AB_hydrolase_1"/>
</dbReference>
<dbReference type="InterPro" id="IPR050266">
    <property type="entry name" value="AB_hydrolase_sf"/>
</dbReference>
<sequence>MRDTRKSIDLRSLEQSFANAVAAPYLSQSKQPCQKRLQSWRYRSYIPLLHRLHGQLTGLRTHHCMVDNRKLVWLQGGNPEGEPVLLLHGFGSCKENWVPLLPFLMRHYQLFVPDLPGWGQSHFCAEKVYGFDQQVERLDAWGKQVLPGPVHIVGSSMGGGIAALLAARHPELTKTLTLMNAAGVAGNDFTPFERGLTQGRNSLIAHNVKGVLDLLGTTMANPALPLIMTPFACWDLVSRRHVNQHMFRQLLQYTPCETRPSVSEIKAPTLILWGDKDNVIHITCSDTYKALIPHAKTKLLKGIGHMPMVEAPRLTSRLLQRFWKEEEKTEARD</sequence>
<keyword evidence="2" id="KW-0012">Acyltransferase</keyword>
<proteinExistence type="predicted"/>
<evidence type="ECO:0000313" key="3">
    <source>
        <dbReference type="Proteomes" id="UP000196027"/>
    </source>
</evidence>
<dbReference type="OrthoDB" id="5853561at2"/>
<protein>
    <submittedName>
        <fullName evidence="2">Putative Hydrolase or acyltransferase (Alpha/beta hydrolase superfamily) protein</fullName>
    </submittedName>
</protein>
<gene>
    <name evidence="2" type="ORF">OLMES_0286</name>
</gene>
<dbReference type="AlphaFoldDB" id="A0A1Y0I1R8"/>